<dbReference type="Proteomes" id="UP000515150">
    <property type="component" value="Unplaced"/>
</dbReference>
<protein>
    <submittedName>
        <fullName evidence="2">Uncharacterized protein LOC114850799</fullName>
    </submittedName>
</protein>
<evidence type="ECO:0000313" key="2">
    <source>
        <dbReference type="RefSeq" id="XP_028998223.1"/>
    </source>
</evidence>
<dbReference type="AlphaFoldDB" id="A0A6P7LWD5"/>
<keyword evidence="1" id="KW-1185">Reference proteome</keyword>
<dbReference type="InParanoid" id="A0A6P7LWD5"/>
<dbReference type="GeneID" id="114850799"/>
<evidence type="ECO:0000313" key="1">
    <source>
        <dbReference type="Proteomes" id="UP000515150"/>
    </source>
</evidence>
<name>A0A6P7LWD5_BETSP</name>
<sequence length="284" mass="31688">MTQLQSLSRFRFTFEDWVTQDERHIKARLTKETCKYAIVVNHDNKLVGFVNANKKRLVSKIRDCMDNQPKIETVHKMVSDVDADAEHLAMINGGGKLLLRVGSPVSRKRRVGKKLKFAKEVQRKLGNACTDVSGTRGAENKKRRAVILNERKEVAPPSAQNSAGGDVSKIEMSRTYFKKALLRRFNESNVRHESTSGPTESSPKACLVQVDAQRNQAITEDMDTMQTSNVPGSSVTSDPSKLKDNMICIKPVLWTVLGHLNPPIYQIVPMKLPQGCTNVSSALK</sequence>
<reference evidence="2" key="1">
    <citation type="submission" date="2025-08" db="UniProtKB">
        <authorList>
            <consortium name="RefSeq"/>
        </authorList>
    </citation>
    <scope>IDENTIFICATION</scope>
</reference>
<proteinExistence type="predicted"/>
<dbReference type="RefSeq" id="XP_028998223.1">
    <property type="nucleotide sequence ID" value="XM_029142390.3"/>
</dbReference>
<organism evidence="1 2">
    <name type="scientific">Betta splendens</name>
    <name type="common">Siamese fighting fish</name>
    <dbReference type="NCBI Taxonomy" id="158456"/>
    <lineage>
        <taxon>Eukaryota</taxon>
        <taxon>Metazoa</taxon>
        <taxon>Chordata</taxon>
        <taxon>Craniata</taxon>
        <taxon>Vertebrata</taxon>
        <taxon>Euteleostomi</taxon>
        <taxon>Actinopterygii</taxon>
        <taxon>Neopterygii</taxon>
        <taxon>Teleostei</taxon>
        <taxon>Neoteleostei</taxon>
        <taxon>Acanthomorphata</taxon>
        <taxon>Anabantaria</taxon>
        <taxon>Anabantiformes</taxon>
        <taxon>Anabantoidei</taxon>
        <taxon>Osphronemidae</taxon>
        <taxon>Betta</taxon>
    </lineage>
</organism>
<dbReference type="KEGG" id="bspl:114850799"/>
<accession>A0A6P7LWD5</accession>
<gene>
    <name evidence="2" type="primary">LOC114850799</name>
</gene>